<evidence type="ECO:0000256" key="4">
    <source>
        <dbReference type="ARBA" id="ARBA00022692"/>
    </source>
</evidence>
<dbReference type="CDD" id="cd06261">
    <property type="entry name" value="TM_PBP2"/>
    <property type="match status" value="1"/>
</dbReference>
<keyword evidence="4 7" id="KW-0812">Transmembrane</keyword>
<dbReference type="RefSeq" id="WP_408168962.1">
    <property type="nucleotide sequence ID" value="NZ_JAQQFR010000010.1"/>
</dbReference>
<comment type="similarity">
    <text evidence="7">Belongs to the binding-protein-dependent transport system permease family.</text>
</comment>
<keyword evidence="11" id="KW-1185">Reference proteome</keyword>
<evidence type="ECO:0000256" key="6">
    <source>
        <dbReference type="ARBA" id="ARBA00023136"/>
    </source>
</evidence>
<comment type="caution">
    <text evidence="10">The sequence shown here is derived from an EMBL/GenBank/DDBJ whole genome shotgun (WGS) entry which is preliminary data.</text>
</comment>
<gene>
    <name evidence="10" type="ORF">PQR63_15845</name>
</gene>
<dbReference type="InterPro" id="IPR000515">
    <property type="entry name" value="MetI-like"/>
</dbReference>
<keyword evidence="3" id="KW-1003">Cell membrane</keyword>
<accession>A0ABW8ZA82</accession>
<comment type="subcellular location">
    <subcellularLocation>
        <location evidence="1 7">Cell membrane</location>
        <topology evidence="1 7">Multi-pass membrane protein</topology>
    </subcellularLocation>
</comment>
<name>A0ABW8ZA82_9BURK</name>
<evidence type="ECO:0000259" key="9">
    <source>
        <dbReference type="PROSITE" id="PS50928"/>
    </source>
</evidence>
<dbReference type="SUPFAM" id="SSF161098">
    <property type="entry name" value="MetI-like"/>
    <property type="match status" value="1"/>
</dbReference>
<evidence type="ECO:0000256" key="1">
    <source>
        <dbReference type="ARBA" id="ARBA00004651"/>
    </source>
</evidence>
<keyword evidence="2 7" id="KW-0813">Transport</keyword>
<dbReference type="PROSITE" id="PS50928">
    <property type="entry name" value="ABC_TM1"/>
    <property type="match status" value="1"/>
</dbReference>
<reference evidence="10 11" key="1">
    <citation type="journal article" date="2024" name="Chem. Sci.">
        <title>Discovery of megapolipeptins by genome mining of a Burkholderiales bacteria collection.</title>
        <authorList>
            <person name="Paulo B.S."/>
            <person name="Recchia M.J.J."/>
            <person name="Lee S."/>
            <person name="Fergusson C.H."/>
            <person name="Romanowski S.B."/>
            <person name="Hernandez A."/>
            <person name="Krull N."/>
            <person name="Liu D.Y."/>
            <person name="Cavanagh H."/>
            <person name="Bos A."/>
            <person name="Gray C.A."/>
            <person name="Murphy B.T."/>
            <person name="Linington R.G."/>
            <person name="Eustaquio A.S."/>
        </authorList>
    </citation>
    <scope>NUCLEOTIDE SEQUENCE [LARGE SCALE GENOMIC DNA]</scope>
    <source>
        <strain evidence="10 11">RL21-008-BIB-B</strain>
    </source>
</reference>
<feature type="transmembrane region" description="Helical" evidence="7">
    <location>
        <begin position="123"/>
        <end position="141"/>
    </location>
</feature>
<dbReference type="PANTHER" id="PTHR43744">
    <property type="entry name" value="ABC TRANSPORTER PERMEASE PROTEIN MG189-RELATED-RELATED"/>
    <property type="match status" value="1"/>
</dbReference>
<evidence type="ECO:0000256" key="5">
    <source>
        <dbReference type="ARBA" id="ARBA00022989"/>
    </source>
</evidence>
<feature type="transmembrane region" description="Helical" evidence="7">
    <location>
        <begin position="211"/>
        <end position="231"/>
    </location>
</feature>
<protein>
    <submittedName>
        <fullName evidence="10">Carbohydrate ABC transporter permease</fullName>
    </submittedName>
</protein>
<keyword evidence="5 7" id="KW-1133">Transmembrane helix</keyword>
<evidence type="ECO:0000313" key="10">
    <source>
        <dbReference type="EMBL" id="MFL9879872.1"/>
    </source>
</evidence>
<dbReference type="EMBL" id="JAQQFR010000010">
    <property type="protein sequence ID" value="MFL9879872.1"/>
    <property type="molecule type" value="Genomic_DNA"/>
</dbReference>
<sequence>MNTATINASPVTGNNAATTSSAPGERLWNIVDTIGAWSLALVWIAPLLFALWAAFHTSNAALALDWRAPLILQNFRDAWQSAPWLRYFFNTFVLVSLILIGQFTLCTLAGFAFARFQFVGKNLLFVLVLLQLFVLPEILIVENYAMVTRLGMFDTPLGMAVPYMASAFGIFLLRQAFMQIPRELEEAARIEGCGWFGVLWRVYVPAAKPVYLAYALVSVATHWNNFLWPLIVTNSPMTRPLTVGLSLFGAPESGVNISIISAATLVAIAPLMIGFLVFQRQFIQAFLRAGIR</sequence>
<feature type="region of interest" description="Disordered" evidence="8">
    <location>
        <begin position="1"/>
        <end position="21"/>
    </location>
</feature>
<feature type="transmembrane region" description="Helical" evidence="7">
    <location>
        <begin position="34"/>
        <end position="55"/>
    </location>
</feature>
<dbReference type="Gene3D" id="1.10.3720.10">
    <property type="entry name" value="MetI-like"/>
    <property type="match status" value="1"/>
</dbReference>
<evidence type="ECO:0000256" key="8">
    <source>
        <dbReference type="SAM" id="MobiDB-lite"/>
    </source>
</evidence>
<dbReference type="InterPro" id="IPR035906">
    <property type="entry name" value="MetI-like_sf"/>
</dbReference>
<feature type="transmembrane region" description="Helical" evidence="7">
    <location>
        <begin position="87"/>
        <end position="111"/>
    </location>
</feature>
<feature type="transmembrane region" description="Helical" evidence="7">
    <location>
        <begin position="255"/>
        <end position="278"/>
    </location>
</feature>
<evidence type="ECO:0000256" key="3">
    <source>
        <dbReference type="ARBA" id="ARBA00022475"/>
    </source>
</evidence>
<evidence type="ECO:0000256" key="7">
    <source>
        <dbReference type="RuleBase" id="RU363032"/>
    </source>
</evidence>
<feature type="domain" description="ABC transmembrane type-1" evidence="9">
    <location>
        <begin position="88"/>
        <end position="278"/>
    </location>
</feature>
<dbReference type="Proteomes" id="UP001629214">
    <property type="component" value="Unassembled WGS sequence"/>
</dbReference>
<feature type="transmembrane region" description="Helical" evidence="7">
    <location>
        <begin position="153"/>
        <end position="173"/>
    </location>
</feature>
<keyword evidence="6 7" id="KW-0472">Membrane</keyword>
<dbReference type="Pfam" id="PF00528">
    <property type="entry name" value="BPD_transp_1"/>
    <property type="match status" value="1"/>
</dbReference>
<evidence type="ECO:0000256" key="2">
    <source>
        <dbReference type="ARBA" id="ARBA00022448"/>
    </source>
</evidence>
<proteinExistence type="inferred from homology"/>
<dbReference type="PANTHER" id="PTHR43744:SF3">
    <property type="entry name" value="LACTOSE TRANSPORT SYSTEM PERMEASE PROTEIN LACG"/>
    <property type="match status" value="1"/>
</dbReference>
<organism evidence="10 11">
    <name type="scientific">Herbaspirillum rhizosphaerae</name>
    <dbReference type="NCBI Taxonomy" id="346179"/>
    <lineage>
        <taxon>Bacteria</taxon>
        <taxon>Pseudomonadati</taxon>
        <taxon>Pseudomonadota</taxon>
        <taxon>Betaproteobacteria</taxon>
        <taxon>Burkholderiales</taxon>
        <taxon>Oxalobacteraceae</taxon>
        <taxon>Herbaspirillum</taxon>
    </lineage>
</organism>
<evidence type="ECO:0000313" key="11">
    <source>
        <dbReference type="Proteomes" id="UP001629214"/>
    </source>
</evidence>